<comment type="caution">
    <text evidence="1">The sequence shown here is derived from an EMBL/GenBank/DDBJ whole genome shotgun (WGS) entry which is preliminary data.</text>
</comment>
<sequence>MAAIGIQNPFPLWRSPTRNELSEAFLANRILDPDEPAVHGSIFGFLSETENPRNFPKSFAVLQVVDTCMYIVTAVVI</sequence>
<proteinExistence type="predicted"/>
<protein>
    <submittedName>
        <fullName evidence="1">Uncharacterized protein</fullName>
    </submittedName>
</protein>
<evidence type="ECO:0000313" key="2">
    <source>
        <dbReference type="Proteomes" id="UP000308092"/>
    </source>
</evidence>
<evidence type="ECO:0000313" key="1">
    <source>
        <dbReference type="EMBL" id="THC92570.1"/>
    </source>
</evidence>
<dbReference type="Proteomes" id="UP000308092">
    <property type="component" value="Unassembled WGS sequence"/>
</dbReference>
<organism evidence="1 2">
    <name type="scientific">Aspergillus tanneri</name>
    <dbReference type="NCBI Taxonomy" id="1220188"/>
    <lineage>
        <taxon>Eukaryota</taxon>
        <taxon>Fungi</taxon>
        <taxon>Dikarya</taxon>
        <taxon>Ascomycota</taxon>
        <taxon>Pezizomycotina</taxon>
        <taxon>Eurotiomycetes</taxon>
        <taxon>Eurotiomycetidae</taxon>
        <taxon>Eurotiales</taxon>
        <taxon>Aspergillaceae</taxon>
        <taxon>Aspergillus</taxon>
        <taxon>Aspergillus subgen. Circumdati</taxon>
    </lineage>
</organism>
<name>A0A4S3JBV9_9EURO</name>
<dbReference type="AlphaFoldDB" id="A0A4S3JBV9"/>
<reference evidence="1 2" key="1">
    <citation type="submission" date="2019-03" db="EMBL/GenBank/DDBJ databases">
        <title>The genome sequence of a newly discovered highly antifungal drug resistant Aspergillus species, Aspergillus tanneri NIH 1004.</title>
        <authorList>
            <person name="Mounaud S."/>
            <person name="Singh I."/>
            <person name="Joardar V."/>
            <person name="Pakala S."/>
            <person name="Pakala S."/>
            <person name="Venepally P."/>
            <person name="Hoover J."/>
            <person name="Nierman W."/>
            <person name="Chung J."/>
            <person name="Losada L."/>
        </authorList>
    </citation>
    <scope>NUCLEOTIDE SEQUENCE [LARGE SCALE GENOMIC DNA]</scope>
    <source>
        <strain evidence="1 2">NIH1004</strain>
    </source>
</reference>
<keyword evidence="2" id="KW-1185">Reference proteome</keyword>
<accession>A0A4S3JBV9</accession>
<dbReference type="EMBL" id="SOSA01000324">
    <property type="protein sequence ID" value="THC92570.1"/>
    <property type="molecule type" value="Genomic_DNA"/>
</dbReference>
<dbReference type="VEuPathDB" id="FungiDB:EYZ11_007958"/>
<dbReference type="STRING" id="1220188.A0A4S3JBV9"/>
<gene>
    <name evidence="1" type="ORF">EYZ11_007958</name>
</gene>